<evidence type="ECO:0000313" key="3">
    <source>
        <dbReference type="Proteomes" id="UP000013085"/>
    </source>
</evidence>
<name>A0A0E2H3K5_9FIRM</name>
<gene>
    <name evidence="2" type="ORF">HMPREF1090_04852</name>
</gene>
<accession>A0A0E2H3K5</accession>
<evidence type="ECO:0000256" key="1">
    <source>
        <dbReference type="SAM" id="MobiDB-lite"/>
    </source>
</evidence>
<comment type="caution">
    <text evidence="2">The sequence shown here is derived from an EMBL/GenBank/DDBJ whole genome shotgun (WGS) entry which is preliminary data.</text>
</comment>
<dbReference type="Proteomes" id="UP000013085">
    <property type="component" value="Unassembled WGS sequence"/>
</dbReference>
<protein>
    <submittedName>
        <fullName evidence="2">Uncharacterized protein</fullName>
    </submittedName>
</protein>
<organism evidence="2 3">
    <name type="scientific">[Clostridium] clostridioforme 90A8</name>
    <dbReference type="NCBI Taxonomy" id="999408"/>
    <lineage>
        <taxon>Bacteria</taxon>
        <taxon>Bacillati</taxon>
        <taxon>Bacillota</taxon>
        <taxon>Clostridia</taxon>
        <taxon>Lachnospirales</taxon>
        <taxon>Lachnospiraceae</taxon>
        <taxon>Enterocloster</taxon>
    </lineage>
</organism>
<dbReference type="PATRIC" id="fig|999408.3.peg.5227"/>
<dbReference type="RefSeq" id="WP_002585181.1">
    <property type="nucleotide sequence ID" value="NZ_KB850989.1"/>
</dbReference>
<evidence type="ECO:0000313" key="2">
    <source>
        <dbReference type="EMBL" id="ENZ08812.1"/>
    </source>
</evidence>
<dbReference type="AlphaFoldDB" id="A0A0E2H3K5"/>
<dbReference type="GeneID" id="57961046"/>
<dbReference type="EMBL" id="AGYR01000060">
    <property type="protein sequence ID" value="ENZ08812.1"/>
    <property type="molecule type" value="Genomic_DNA"/>
</dbReference>
<feature type="compositionally biased region" description="Basic and acidic residues" evidence="1">
    <location>
        <begin position="37"/>
        <end position="47"/>
    </location>
</feature>
<feature type="region of interest" description="Disordered" evidence="1">
    <location>
        <begin position="1"/>
        <end position="47"/>
    </location>
</feature>
<reference evidence="2 3" key="1">
    <citation type="submission" date="2013-01" db="EMBL/GenBank/DDBJ databases">
        <title>The Genome Sequence of Clostridium clostridioforme 90A8.</title>
        <authorList>
            <consortium name="The Broad Institute Genome Sequencing Platform"/>
            <person name="Earl A."/>
            <person name="Ward D."/>
            <person name="Feldgarden M."/>
            <person name="Gevers D."/>
            <person name="Courvalin P."/>
            <person name="Lambert T."/>
            <person name="Walker B."/>
            <person name="Young S.K."/>
            <person name="Zeng Q."/>
            <person name="Gargeya S."/>
            <person name="Fitzgerald M."/>
            <person name="Haas B."/>
            <person name="Abouelleil A."/>
            <person name="Alvarado L."/>
            <person name="Arachchi H.M."/>
            <person name="Berlin A.M."/>
            <person name="Chapman S.B."/>
            <person name="Dewar J."/>
            <person name="Goldberg J."/>
            <person name="Griggs A."/>
            <person name="Gujja S."/>
            <person name="Hansen M."/>
            <person name="Howarth C."/>
            <person name="Imamovic A."/>
            <person name="Larimer J."/>
            <person name="McCowan C."/>
            <person name="Murphy C."/>
            <person name="Neiman D."/>
            <person name="Pearson M."/>
            <person name="Priest M."/>
            <person name="Roberts A."/>
            <person name="Saif S."/>
            <person name="Shea T."/>
            <person name="Sisk P."/>
            <person name="Sykes S."/>
            <person name="Wortman J."/>
            <person name="Nusbaum C."/>
            <person name="Birren B."/>
        </authorList>
    </citation>
    <scope>NUCLEOTIDE SEQUENCE [LARGE SCALE GENOMIC DNA]</scope>
    <source>
        <strain evidence="2 3">90A8</strain>
    </source>
</reference>
<proteinExistence type="predicted"/>
<sequence length="47" mass="5308">MNRTMNQDTAENRDCSNDTDHVKKDKGAYAEPLPESFRPRRDGPGGE</sequence>
<dbReference type="HOGENOM" id="CLU_3166314_0_0_9"/>
<feature type="compositionally biased region" description="Basic and acidic residues" evidence="1">
    <location>
        <begin position="10"/>
        <end position="28"/>
    </location>
</feature>